<name>A0A645AHD0_9ZZZZ</name>
<accession>A0A645AHD0</accession>
<sequence>MRKTLFGSVGTHELKYLDRAILARLRTLSPEYLATLPDVTEGLENRIAAAVRESVSFDEIIDRVCTKRYTKARIRRILLRAFLDLPDVQKPDKLRVLALDNIGREVLKGAALPVVTKAARADLAIEARCTDLYALGTKYPHPCGEEYTKEIYYRDN</sequence>
<proteinExistence type="predicted"/>
<dbReference type="PANTHER" id="PTHR37825:SF1">
    <property type="entry name" value="TRNA(MET) CYTIDINE ACETATE LIGASE"/>
    <property type="match status" value="1"/>
</dbReference>
<organism evidence="1">
    <name type="scientific">bioreactor metagenome</name>
    <dbReference type="NCBI Taxonomy" id="1076179"/>
    <lineage>
        <taxon>unclassified sequences</taxon>
        <taxon>metagenomes</taxon>
        <taxon>ecological metagenomes</taxon>
    </lineage>
</organism>
<dbReference type="InterPro" id="IPR008513">
    <property type="entry name" value="tRNA(Met)_cyd_acetate_ligase"/>
</dbReference>
<dbReference type="Pfam" id="PF05636">
    <property type="entry name" value="HIGH_NTase1"/>
    <property type="match status" value="1"/>
</dbReference>
<comment type="caution">
    <text evidence="1">The sequence shown here is derived from an EMBL/GenBank/DDBJ whole genome shotgun (WGS) entry which is preliminary data.</text>
</comment>
<evidence type="ECO:0000313" key="1">
    <source>
        <dbReference type="EMBL" id="MPM52346.1"/>
    </source>
</evidence>
<protein>
    <submittedName>
        <fullName evidence="1">Uncharacterized protein</fullName>
    </submittedName>
</protein>
<dbReference type="PANTHER" id="PTHR37825">
    <property type="entry name" value="TRNA(MET) CYTIDINE ACETATE LIGASE"/>
    <property type="match status" value="1"/>
</dbReference>
<gene>
    <name evidence="1" type="ORF">SDC9_99105</name>
</gene>
<reference evidence="1" key="1">
    <citation type="submission" date="2019-08" db="EMBL/GenBank/DDBJ databases">
        <authorList>
            <person name="Kucharzyk K."/>
            <person name="Murdoch R.W."/>
            <person name="Higgins S."/>
            <person name="Loffler F."/>
        </authorList>
    </citation>
    <scope>NUCLEOTIDE SEQUENCE</scope>
</reference>
<dbReference type="EMBL" id="VSSQ01013820">
    <property type="protein sequence ID" value="MPM52346.1"/>
    <property type="molecule type" value="Genomic_DNA"/>
</dbReference>
<dbReference type="AlphaFoldDB" id="A0A645AHD0"/>